<dbReference type="EMBL" id="APAU02000255">
    <property type="protein sequence ID" value="EUB54440.1"/>
    <property type="molecule type" value="Genomic_DNA"/>
</dbReference>
<evidence type="ECO:0000313" key="2">
    <source>
        <dbReference type="EMBL" id="EUB54440.1"/>
    </source>
</evidence>
<dbReference type="GeneID" id="36346418"/>
<name>W6U049_ECHGR</name>
<sequence length="178" mass="19660">MNDCKLLSADVPDSPLSKGSSKVKRFCSPASPVTKTAGWDRLLQNLAKLPTASTSKRGTSNAISAETWQSFAAHQSSKHTHEHPDVIQLCSQTNKNVFRKIVSFTYFAKLSPLFTDIWPKSTCDENTGYLPPHSSTLLLTMCATALGLWKGKVPQNGLEKMDNEILFDNLLLLICTFK</sequence>
<dbReference type="Proteomes" id="UP000019149">
    <property type="component" value="Unassembled WGS sequence"/>
</dbReference>
<organism evidence="2 3">
    <name type="scientific">Echinococcus granulosus</name>
    <name type="common">Hydatid tapeworm</name>
    <dbReference type="NCBI Taxonomy" id="6210"/>
    <lineage>
        <taxon>Eukaryota</taxon>
        <taxon>Metazoa</taxon>
        <taxon>Spiralia</taxon>
        <taxon>Lophotrochozoa</taxon>
        <taxon>Platyhelminthes</taxon>
        <taxon>Cestoda</taxon>
        <taxon>Eucestoda</taxon>
        <taxon>Cyclophyllidea</taxon>
        <taxon>Taeniidae</taxon>
        <taxon>Echinococcus</taxon>
        <taxon>Echinococcus granulosus group</taxon>
    </lineage>
</organism>
<keyword evidence="3" id="KW-1185">Reference proteome</keyword>
<reference evidence="2 3" key="1">
    <citation type="journal article" date="2013" name="Nat. Genet.">
        <title>The genome of the hydatid tapeworm Echinococcus granulosus.</title>
        <authorList>
            <person name="Zheng H."/>
            <person name="Zhang W."/>
            <person name="Zhang L."/>
            <person name="Zhang Z."/>
            <person name="Li J."/>
            <person name="Lu G."/>
            <person name="Zhu Y."/>
            <person name="Wang Y."/>
            <person name="Huang Y."/>
            <person name="Liu J."/>
            <person name="Kang H."/>
            <person name="Chen J."/>
            <person name="Wang L."/>
            <person name="Chen A."/>
            <person name="Yu S."/>
            <person name="Gao Z."/>
            <person name="Jin L."/>
            <person name="Gu W."/>
            <person name="Wang Z."/>
            <person name="Zhao L."/>
            <person name="Shi B."/>
            <person name="Wen H."/>
            <person name="Lin R."/>
            <person name="Jones M.K."/>
            <person name="Brejova B."/>
            <person name="Vinar T."/>
            <person name="Zhao G."/>
            <person name="McManus D.P."/>
            <person name="Chen Z."/>
            <person name="Zhou Y."/>
            <person name="Wang S."/>
        </authorList>
    </citation>
    <scope>NUCLEOTIDE SEQUENCE [LARGE SCALE GENOMIC DNA]</scope>
</reference>
<dbReference type="KEGG" id="egl:EGR_10703"/>
<dbReference type="RefSeq" id="XP_024345636.1">
    <property type="nucleotide sequence ID" value="XM_024499952.1"/>
</dbReference>
<comment type="caution">
    <text evidence="2">The sequence shown here is derived from an EMBL/GenBank/DDBJ whole genome shotgun (WGS) entry which is preliminary data.</text>
</comment>
<protein>
    <submittedName>
        <fullName evidence="2">Uncharacterized protein</fullName>
    </submittedName>
</protein>
<dbReference type="AlphaFoldDB" id="W6U049"/>
<feature type="region of interest" description="Disordered" evidence="1">
    <location>
        <begin position="1"/>
        <end position="20"/>
    </location>
</feature>
<dbReference type="CTD" id="36346418"/>
<gene>
    <name evidence="2" type="ORF">EGR_10703</name>
</gene>
<evidence type="ECO:0000313" key="3">
    <source>
        <dbReference type="Proteomes" id="UP000019149"/>
    </source>
</evidence>
<proteinExistence type="predicted"/>
<evidence type="ECO:0000256" key="1">
    <source>
        <dbReference type="SAM" id="MobiDB-lite"/>
    </source>
</evidence>
<accession>W6U049</accession>